<evidence type="ECO:0000259" key="9">
    <source>
        <dbReference type="Pfam" id="PF08335"/>
    </source>
</evidence>
<comment type="catalytic activity">
    <reaction evidence="7">
        <text>[glutamine synthetase]-O(4)-(5'-adenylyl)-L-tyrosine + phosphate = [glutamine synthetase]-L-tyrosine + ADP</text>
        <dbReference type="Rhea" id="RHEA:43716"/>
        <dbReference type="Rhea" id="RHEA-COMP:10660"/>
        <dbReference type="Rhea" id="RHEA-COMP:10661"/>
        <dbReference type="ChEBI" id="CHEBI:43474"/>
        <dbReference type="ChEBI" id="CHEBI:46858"/>
        <dbReference type="ChEBI" id="CHEBI:83624"/>
        <dbReference type="ChEBI" id="CHEBI:456216"/>
        <dbReference type="EC" id="2.7.7.89"/>
    </reaction>
</comment>
<evidence type="ECO:0000256" key="6">
    <source>
        <dbReference type="ARBA" id="ARBA00023268"/>
    </source>
</evidence>
<dbReference type="GO" id="GO:0016874">
    <property type="term" value="F:ligase activity"/>
    <property type="evidence" value="ECO:0007669"/>
    <property type="project" value="UniProtKB-KW"/>
</dbReference>
<keyword evidence="1 7" id="KW-0808">Transferase</keyword>
<evidence type="ECO:0000256" key="1">
    <source>
        <dbReference type="ARBA" id="ARBA00022679"/>
    </source>
</evidence>
<protein>
    <recommendedName>
        <fullName evidence="7">Bifunctional glutamine synthetase adenylyltransferase/adenylyl-removing enzyme</fullName>
    </recommendedName>
    <alternativeName>
        <fullName evidence="7">ATP:glutamine synthetase adenylyltransferase</fullName>
    </alternativeName>
    <alternativeName>
        <fullName evidence="7">ATase</fullName>
    </alternativeName>
    <domain>
        <recommendedName>
            <fullName evidence="7">Glutamine synthetase adenylyl-L-tyrosine phosphorylase</fullName>
            <ecNumber evidence="7">2.7.7.89</ecNumber>
        </recommendedName>
        <alternativeName>
            <fullName evidence="7">Adenylyl removase</fullName>
            <shortName evidence="7">AR</shortName>
            <shortName evidence="7">AT-N</shortName>
        </alternativeName>
    </domain>
    <domain>
        <recommendedName>
            <fullName evidence="7">Glutamine synthetase adenylyl transferase</fullName>
            <ecNumber evidence="7">2.7.7.42</ecNumber>
        </recommendedName>
        <alternativeName>
            <fullName evidence="7">Adenylyl transferase</fullName>
            <shortName evidence="7">AT</shortName>
            <shortName evidence="7">AT-C</shortName>
        </alternativeName>
    </domain>
</protein>
<dbReference type="CDD" id="cd05401">
    <property type="entry name" value="NT_GlnE_GlnD_like"/>
    <property type="match status" value="2"/>
</dbReference>
<name>A0A1Y2KYK3_9PROT</name>
<evidence type="ECO:0000259" key="8">
    <source>
        <dbReference type="Pfam" id="PF03710"/>
    </source>
</evidence>
<accession>A0A1Y2KYK3</accession>
<dbReference type="InterPro" id="IPR013546">
    <property type="entry name" value="PII_UdlTrfase/GS_AdlTrfase"/>
</dbReference>
<feature type="domain" description="PII-uridylyltransferase/Glutamine-synthetase adenylyltransferase" evidence="9">
    <location>
        <begin position="844"/>
        <end position="978"/>
    </location>
</feature>
<dbReference type="Proteomes" id="UP000193391">
    <property type="component" value="Unassembled WGS sequence"/>
</dbReference>
<dbReference type="GO" id="GO:0008882">
    <property type="term" value="F:[glutamate-ammonia-ligase] adenylyltransferase activity"/>
    <property type="evidence" value="ECO:0007669"/>
    <property type="project" value="UniProtKB-UniRule"/>
</dbReference>
<dbReference type="RefSeq" id="WP_085584141.1">
    <property type="nucleotide sequence ID" value="NZ_JFKA01000007.1"/>
</dbReference>
<keyword evidence="5 7" id="KW-0460">Magnesium</keyword>
<dbReference type="Gene3D" id="1.20.120.330">
    <property type="entry name" value="Nucleotidyltransferases domain 2"/>
    <property type="match status" value="2"/>
</dbReference>
<keyword evidence="4 7" id="KW-0067">ATP-binding</keyword>
<dbReference type="Gene3D" id="3.30.460.10">
    <property type="entry name" value="Beta Polymerase, domain 2"/>
    <property type="match status" value="2"/>
</dbReference>
<keyword evidence="2 7" id="KW-0548">Nucleotidyltransferase</keyword>
<dbReference type="STRING" id="1293891.TMES_15405"/>
<dbReference type="PANTHER" id="PTHR30621:SF0">
    <property type="entry name" value="BIFUNCTIONAL GLUTAMINE SYNTHETASE ADENYLYLTRANSFERASE_ADENYLYL-REMOVING ENZYME"/>
    <property type="match status" value="1"/>
</dbReference>
<evidence type="ECO:0000256" key="7">
    <source>
        <dbReference type="HAMAP-Rule" id="MF_00802"/>
    </source>
</evidence>
<keyword evidence="3 7" id="KW-0547">Nucleotide-binding</keyword>
<dbReference type="PANTHER" id="PTHR30621">
    <property type="entry name" value="GLUTAMINE SYNTHETASE ADENYLYLTRANSFERASE"/>
    <property type="match status" value="1"/>
</dbReference>
<dbReference type="SUPFAM" id="SSF81593">
    <property type="entry name" value="Nucleotidyltransferase substrate binding subunit/domain"/>
    <property type="match status" value="2"/>
</dbReference>
<feature type="domain" description="Glutamate-ammonia ligase adenylyltransferase repeated" evidence="8">
    <location>
        <begin position="55"/>
        <end position="300"/>
    </location>
</feature>
<dbReference type="GO" id="GO:0047388">
    <property type="term" value="F:[glutamine synthetase]-adenylyl-L-tyrosine phosphorylase activity"/>
    <property type="evidence" value="ECO:0007669"/>
    <property type="project" value="UniProtKB-EC"/>
</dbReference>
<keyword evidence="6 7" id="KW-0511">Multifunctional enzyme</keyword>
<dbReference type="Pfam" id="PF08335">
    <property type="entry name" value="GlnD_UR_UTase"/>
    <property type="match status" value="2"/>
</dbReference>
<dbReference type="HAMAP" id="MF_00802">
    <property type="entry name" value="GlnE"/>
    <property type="match status" value="1"/>
</dbReference>
<dbReference type="GO" id="GO:0000820">
    <property type="term" value="P:regulation of glutamine family amino acid metabolic process"/>
    <property type="evidence" value="ECO:0007669"/>
    <property type="project" value="UniProtKB-UniRule"/>
</dbReference>
<dbReference type="GO" id="GO:0005829">
    <property type="term" value="C:cytosol"/>
    <property type="evidence" value="ECO:0007669"/>
    <property type="project" value="TreeGrafter"/>
</dbReference>
<dbReference type="InterPro" id="IPR023057">
    <property type="entry name" value="GlnE"/>
</dbReference>
<evidence type="ECO:0000256" key="2">
    <source>
        <dbReference type="ARBA" id="ARBA00022695"/>
    </source>
</evidence>
<feature type="region of interest" description="Adenylyl removase" evidence="7">
    <location>
        <begin position="1"/>
        <end position="466"/>
    </location>
</feature>
<gene>
    <name evidence="7" type="primary">glnE</name>
    <name evidence="10" type="ORF">TMES_15405</name>
</gene>
<dbReference type="GO" id="GO:0000287">
    <property type="term" value="F:magnesium ion binding"/>
    <property type="evidence" value="ECO:0007669"/>
    <property type="project" value="UniProtKB-UniRule"/>
</dbReference>
<dbReference type="NCBIfam" id="NF010706">
    <property type="entry name" value="PRK14108.1"/>
    <property type="match status" value="1"/>
</dbReference>
<sequence>MTLAWTQQTLPAPFDAERCKTGFERWFDLARKPVWENMAERFAQMAQDPAQHAVLASLFGNSPYLTSLALRDPDMIAVAFDHGLDHAFDLALDDVKTAASAAGTDQPTAMMRVRRAKRRAALVIALADISKSWDLVQITAAISKTAEITLNYTLAHCLSATARQRNLGIPHPDDPLRDCGIYAIGMGKLGANELNYSSDIDLIFLYDGEKIGWVDPDRMQQILVRMVRDVTRIMEERTGDGYVFRTDLRLRPDPASTPPILSALAAETYYETVGQNWERAAMIKARIVAGDYAAGQEFLKILRPFVWRKHLDFLAIQDIHSIKRQINALRGGSKVNVPGHNIKLGRGGIREIEFFAQTQQLIWGGREVSLRCKSTCDALRELCAFKQISEVVRDELLEAYEFLRNVEHRLQMTHDQQTQTLPETEEGLAALACFLGYDASEPFKSDLMGYLRRVESHYAELFEEDSPLGGTDGSLVFTGTEDDPETIKQLHQMGFENASMISSTVRGWHHGRYRATRSRRAREILTELMPTLLKSLSETTNPDMAFRAFDEFLKGLPAGVQLFSLLTANPELLRLLAQIAGTAPRMAKYLGRNASVLDYVLMSGFNDDLPDAQTMLVQLNEQLSQPGAEMVEQWLDIARQWANDQKFRIDVQTIHNRHTPHQAGRALADVADVSIRGLFPRIANDFAQKHGGFDEGGLAVFALGKHGGQELSPGSDLDMVFVYDVPEGCDESDGEKPLSPGHYFIRLSQRYINALSAPTAEGVLFETDLRLRPSGSKGPLACHFNSFDAYQNNEAWTWEHMALTRLRPVYGPEKLQQKVMACTRTVLCKQRDPHKLLRDVYDMRNRMAASKGTNQAWDVKLRRGGLVDLEFIAQYLQLNHAHDHPEILSSTTRKVFKRLGKAGILPDDDATWLANAASFWLALQAMLRLTTEGRFNPENASTDLRRMLAGAGQCEDFGELEQKLSDTADRVKQIYDRLITEPAEKLGPVPQPD</sequence>
<feature type="region of interest" description="Adenylyl transferase" evidence="7">
    <location>
        <begin position="469"/>
        <end position="993"/>
    </location>
</feature>
<reference evidence="10 11" key="1">
    <citation type="submission" date="2014-03" db="EMBL/GenBank/DDBJ databases">
        <title>The draft genome sequence of Thalassospira mesophila JCM 18969.</title>
        <authorList>
            <person name="Lai Q."/>
            <person name="Shao Z."/>
        </authorList>
    </citation>
    <scope>NUCLEOTIDE SEQUENCE [LARGE SCALE GENOMIC DNA]</scope>
    <source>
        <strain evidence="10 11">JCM 18969</strain>
    </source>
</reference>
<feature type="domain" description="Glutamate-ammonia ligase adenylyltransferase repeated" evidence="8">
    <location>
        <begin position="575"/>
        <end position="819"/>
    </location>
</feature>
<comment type="caution">
    <text evidence="10">The sequence shown here is derived from an EMBL/GenBank/DDBJ whole genome shotgun (WGS) entry which is preliminary data.</text>
</comment>
<dbReference type="GO" id="GO:0005524">
    <property type="term" value="F:ATP binding"/>
    <property type="evidence" value="ECO:0007669"/>
    <property type="project" value="UniProtKB-UniRule"/>
</dbReference>
<organism evidence="10 11">
    <name type="scientific">Thalassospira mesophila</name>
    <dbReference type="NCBI Taxonomy" id="1293891"/>
    <lineage>
        <taxon>Bacteria</taxon>
        <taxon>Pseudomonadati</taxon>
        <taxon>Pseudomonadota</taxon>
        <taxon>Alphaproteobacteria</taxon>
        <taxon>Rhodospirillales</taxon>
        <taxon>Thalassospiraceae</taxon>
        <taxon>Thalassospira</taxon>
    </lineage>
</organism>
<evidence type="ECO:0000313" key="10">
    <source>
        <dbReference type="EMBL" id="OSQ37199.1"/>
    </source>
</evidence>
<comment type="similarity">
    <text evidence="7">Belongs to the GlnE family.</text>
</comment>
<keyword evidence="11" id="KW-1185">Reference proteome</keyword>
<dbReference type="EC" id="2.7.7.42" evidence="7"/>
<dbReference type="InterPro" id="IPR043519">
    <property type="entry name" value="NT_sf"/>
</dbReference>
<evidence type="ECO:0000256" key="4">
    <source>
        <dbReference type="ARBA" id="ARBA00022840"/>
    </source>
</evidence>
<dbReference type="AlphaFoldDB" id="A0A1Y2KYK3"/>
<comment type="catalytic activity">
    <reaction evidence="7">
        <text>[glutamine synthetase]-L-tyrosine + ATP = [glutamine synthetase]-O(4)-(5'-adenylyl)-L-tyrosine + diphosphate</text>
        <dbReference type="Rhea" id="RHEA:18589"/>
        <dbReference type="Rhea" id="RHEA-COMP:10660"/>
        <dbReference type="Rhea" id="RHEA-COMP:10661"/>
        <dbReference type="ChEBI" id="CHEBI:30616"/>
        <dbReference type="ChEBI" id="CHEBI:33019"/>
        <dbReference type="ChEBI" id="CHEBI:46858"/>
        <dbReference type="ChEBI" id="CHEBI:83624"/>
        <dbReference type="EC" id="2.7.7.42"/>
    </reaction>
</comment>
<feature type="domain" description="PII-uridylyltransferase/Glutamine-synthetase adenylyltransferase" evidence="9">
    <location>
        <begin position="334"/>
        <end position="462"/>
    </location>
</feature>
<dbReference type="NCBIfam" id="NF008292">
    <property type="entry name" value="PRK11072.1"/>
    <property type="match status" value="1"/>
</dbReference>
<evidence type="ECO:0000313" key="11">
    <source>
        <dbReference type="Proteomes" id="UP000193391"/>
    </source>
</evidence>
<dbReference type="SUPFAM" id="SSF81301">
    <property type="entry name" value="Nucleotidyltransferase"/>
    <property type="match status" value="2"/>
</dbReference>
<dbReference type="EC" id="2.7.7.89" evidence="7"/>
<evidence type="ECO:0000256" key="5">
    <source>
        <dbReference type="ARBA" id="ARBA00022842"/>
    </source>
</evidence>
<dbReference type="Pfam" id="PF03710">
    <property type="entry name" value="GlnE"/>
    <property type="match status" value="2"/>
</dbReference>
<evidence type="ECO:0000256" key="3">
    <source>
        <dbReference type="ARBA" id="ARBA00022741"/>
    </source>
</evidence>
<dbReference type="OrthoDB" id="9759366at2"/>
<dbReference type="InterPro" id="IPR005190">
    <property type="entry name" value="GlnE_rpt_dom"/>
</dbReference>
<proteinExistence type="inferred from homology"/>
<keyword evidence="10" id="KW-0436">Ligase</keyword>
<comment type="function">
    <text evidence="7">Involved in the regulation of glutamine synthetase GlnA, a key enzyme in the process to assimilate ammonia. When cellular nitrogen levels are high, the C-terminal adenylyl transferase (AT) inactivates GlnA by covalent transfer of an adenylyl group from ATP to specific tyrosine residue of GlnA, thus reducing its activity. Conversely, when nitrogen levels are low, the N-terminal adenylyl removase (AR) activates GlnA by removing the adenylyl group by phosphorolysis, increasing its activity. The regulatory region of GlnE binds the signal transduction protein PII (GlnB) which indicates the nitrogen status of the cell.</text>
</comment>
<dbReference type="Gene3D" id="1.20.120.1510">
    <property type="match status" value="1"/>
</dbReference>
<dbReference type="EMBL" id="JFKA01000007">
    <property type="protein sequence ID" value="OSQ37199.1"/>
    <property type="molecule type" value="Genomic_DNA"/>
</dbReference>
<comment type="cofactor">
    <cofactor evidence="7">
        <name>Mg(2+)</name>
        <dbReference type="ChEBI" id="CHEBI:18420"/>
    </cofactor>
</comment>